<keyword evidence="21" id="KW-1185">Reference proteome</keyword>
<dbReference type="PANTHER" id="PTHR43788">
    <property type="entry name" value="DNA2/NAM7 HELICASE FAMILY MEMBER"/>
    <property type="match status" value="1"/>
</dbReference>
<dbReference type="InterPro" id="IPR041679">
    <property type="entry name" value="DNA2/NAM7-like_C"/>
</dbReference>
<dbReference type="CDD" id="cd18808">
    <property type="entry name" value="SF1_C_Upf1"/>
    <property type="match status" value="1"/>
</dbReference>
<dbReference type="InterPro" id="IPR027417">
    <property type="entry name" value="P-loop_NTPase"/>
</dbReference>
<dbReference type="Gene3D" id="2.40.50.140">
    <property type="entry name" value="Nucleic acid-binding proteins"/>
    <property type="match status" value="1"/>
</dbReference>
<keyword evidence="12" id="KW-0067">ATP-binding</keyword>
<name>A0A830GB49_9EURY</name>
<keyword evidence="13" id="KW-0408">Iron</keyword>
<dbReference type="GO" id="GO:0016787">
    <property type="term" value="F:hydrolase activity"/>
    <property type="evidence" value="ECO:0007669"/>
    <property type="project" value="UniProtKB-KW"/>
</dbReference>
<evidence type="ECO:0000256" key="4">
    <source>
        <dbReference type="ARBA" id="ARBA00022485"/>
    </source>
</evidence>
<dbReference type="GO" id="GO:0043139">
    <property type="term" value="F:5'-3' DNA helicase activity"/>
    <property type="evidence" value="ECO:0007669"/>
    <property type="project" value="TreeGrafter"/>
</dbReference>
<dbReference type="GO" id="GO:0006281">
    <property type="term" value="P:DNA repair"/>
    <property type="evidence" value="ECO:0007669"/>
    <property type="project" value="UniProtKB-KW"/>
</dbReference>
<evidence type="ECO:0000256" key="13">
    <source>
        <dbReference type="ARBA" id="ARBA00023004"/>
    </source>
</evidence>
<keyword evidence="9" id="KW-0227">DNA damage</keyword>
<keyword evidence="14" id="KW-0411">Iron-sulfur</keyword>
<comment type="catalytic activity">
    <reaction evidence="18">
        <text>ATP + H2O = ADP + phosphate + H(+)</text>
        <dbReference type="Rhea" id="RHEA:13065"/>
        <dbReference type="ChEBI" id="CHEBI:15377"/>
        <dbReference type="ChEBI" id="CHEBI:15378"/>
        <dbReference type="ChEBI" id="CHEBI:30616"/>
        <dbReference type="ChEBI" id="CHEBI:43474"/>
        <dbReference type="ChEBI" id="CHEBI:456216"/>
        <dbReference type="EC" id="3.6.4.12"/>
    </reaction>
</comment>
<dbReference type="InterPro" id="IPR011604">
    <property type="entry name" value="PDDEXK-like_dom_sf"/>
</dbReference>
<dbReference type="GO" id="GO:0006260">
    <property type="term" value="P:DNA replication"/>
    <property type="evidence" value="ECO:0007669"/>
    <property type="project" value="UniProtKB-KW"/>
</dbReference>
<dbReference type="Proteomes" id="UP000608850">
    <property type="component" value="Unassembled WGS sequence"/>
</dbReference>
<evidence type="ECO:0000256" key="1">
    <source>
        <dbReference type="ARBA" id="ARBA00001966"/>
    </source>
</evidence>
<comment type="cofactor">
    <cofactor evidence="1">
        <name>[4Fe-4S] cluster</name>
        <dbReference type="ChEBI" id="CHEBI:49883"/>
    </cofactor>
</comment>
<protein>
    <recommendedName>
        <fullName evidence="3">DNA helicase</fullName>
        <ecNumber evidence="3">3.6.4.12</ecNumber>
    </recommendedName>
</protein>
<dbReference type="Gene3D" id="3.40.50.300">
    <property type="entry name" value="P-loop containing nucleotide triphosphate hydrolases"/>
    <property type="match status" value="3"/>
</dbReference>
<dbReference type="Pfam" id="PF13086">
    <property type="entry name" value="AAA_11"/>
    <property type="match status" value="2"/>
</dbReference>
<evidence type="ECO:0000313" key="21">
    <source>
        <dbReference type="Proteomes" id="UP000608850"/>
    </source>
</evidence>
<keyword evidence="10" id="KW-0378">Hydrolase</keyword>
<evidence type="ECO:0000256" key="8">
    <source>
        <dbReference type="ARBA" id="ARBA00022741"/>
    </source>
</evidence>
<evidence type="ECO:0000256" key="9">
    <source>
        <dbReference type="ARBA" id="ARBA00022763"/>
    </source>
</evidence>
<dbReference type="SUPFAM" id="SSF50249">
    <property type="entry name" value="Nucleic acid-binding proteins"/>
    <property type="match status" value="1"/>
</dbReference>
<dbReference type="RefSeq" id="WP_188878142.1">
    <property type="nucleotide sequence ID" value="NZ_BMOQ01000004.1"/>
</dbReference>
<feature type="domain" description="AAA+ ATPase" evidence="19">
    <location>
        <begin position="524"/>
        <end position="690"/>
    </location>
</feature>
<reference evidence="20 21" key="1">
    <citation type="journal article" date="2019" name="Int. J. Syst. Evol. Microbiol.">
        <title>The Global Catalogue of Microorganisms (GCM) 10K type strain sequencing project: providing services to taxonomists for standard genome sequencing and annotation.</title>
        <authorList>
            <consortium name="The Broad Institute Genomics Platform"/>
            <consortium name="The Broad Institute Genome Sequencing Center for Infectious Disease"/>
            <person name="Wu L."/>
            <person name="Ma J."/>
        </authorList>
    </citation>
    <scope>NUCLEOTIDE SEQUENCE [LARGE SCALE GENOMIC DNA]</scope>
    <source>
        <strain evidence="20 21">JCM 16331</strain>
    </source>
</reference>
<sequence length="881" mass="96932">MTIRGDVTAVGDGRTVSTQYGERDLVEVTVDPGDAPSRTLTLWGKWTETADYLEPGMELLLTDPEEREWNGETQYSTSKGSYVVVEPDYLVDVTDIREWVQCPRQYYLSKLSGLPLKYPVAKGTLVHEVFGDLLRGRDLDDAIDDAVDDAGLELGLLGEDPESVREEVRQHAAAIEGWLNQGLLTEEDDWRSEYTLISDTFGIKGRCDAIRRGMPVELKTGKNTNRDPRFHDKIQAACYALMLEERGVEADTGTLLYTKNAAVDRGEESGDLSPAKEFSIGPGLLEFVVRSRNRLAAMEHDMTVPTGKESNAKCEYCFSQDACMVVSGRLNQESKAGQIGSMLPEAERDYFEALYEAIEAERREIHREYVKLWEQTPDERADDDRAVIGLEPDGREELTDGRWRLRARRPAAASSKIREGDRVLASDGDPVHGIAEMGRVERLDEERVVVTTDEPLDLRRVDVYPSELSVSRMLTALHDFVLKGDQRRKDVLLGRESPTFRDGERDVVSNNEAQNAAVNRALNAEDFALIHGPPGTGKTYTIATLVRELLARGDRVLLSAFTNRAVDNALEAVEEQGVDDVVRVGTETGVREDMREYRLENAGGPHEQADALGAASLVAATTSSCGSRVMRSQEFDVVLVDEASQLTEPGALAAINRGATFVLVGDHHQLPPVVQAGGRLTTSLFERLIEERPEAGVLLESQYRMRQRIQAFSSTEFYGGRLRPASGAVATQSLADLGVDTDDADVVDGVGFVDVTGTTDAHVDPREAERVAEIVDAHLDAGLDTSQIGVIAPFRAQVGEIGRRVPEGVAVDTVDRFQGSAKEVIVVSFVATGSLDGPIFEDYRRLNVALSRAKKALVLVGDAAALGTDDFYARMLDWARR</sequence>
<dbReference type="PANTHER" id="PTHR43788:SF8">
    <property type="entry name" value="DNA-BINDING PROTEIN SMUBP-2"/>
    <property type="match status" value="1"/>
</dbReference>
<dbReference type="GO" id="GO:0003677">
    <property type="term" value="F:DNA binding"/>
    <property type="evidence" value="ECO:0007669"/>
    <property type="project" value="UniProtKB-KW"/>
</dbReference>
<keyword evidence="6" id="KW-0540">Nuclease</keyword>
<evidence type="ECO:0000256" key="6">
    <source>
        <dbReference type="ARBA" id="ARBA00022722"/>
    </source>
</evidence>
<evidence type="ECO:0000256" key="18">
    <source>
        <dbReference type="ARBA" id="ARBA00047995"/>
    </source>
</evidence>
<dbReference type="InterPro" id="IPR003593">
    <property type="entry name" value="AAA+_ATPase"/>
</dbReference>
<dbReference type="GO" id="GO:0005524">
    <property type="term" value="F:ATP binding"/>
    <property type="evidence" value="ECO:0007669"/>
    <property type="project" value="UniProtKB-KW"/>
</dbReference>
<keyword evidence="16" id="KW-0234">DNA repair</keyword>
<dbReference type="SMART" id="SM00382">
    <property type="entry name" value="AAA"/>
    <property type="match status" value="1"/>
</dbReference>
<dbReference type="OrthoDB" id="45637at2157"/>
<evidence type="ECO:0000256" key="5">
    <source>
        <dbReference type="ARBA" id="ARBA00022705"/>
    </source>
</evidence>
<dbReference type="EMBL" id="BMOQ01000004">
    <property type="protein sequence ID" value="GGN15800.1"/>
    <property type="molecule type" value="Genomic_DNA"/>
</dbReference>
<evidence type="ECO:0000256" key="12">
    <source>
        <dbReference type="ARBA" id="ARBA00022840"/>
    </source>
</evidence>
<organism evidence="20 21">
    <name type="scientific">Halarchaeum nitratireducens</name>
    <dbReference type="NCBI Taxonomy" id="489913"/>
    <lineage>
        <taxon>Archaea</taxon>
        <taxon>Methanobacteriati</taxon>
        <taxon>Methanobacteriota</taxon>
        <taxon>Stenosarchaea group</taxon>
        <taxon>Halobacteria</taxon>
        <taxon>Halobacteriales</taxon>
        <taxon>Halobacteriaceae</taxon>
    </lineage>
</organism>
<dbReference type="Gene3D" id="3.90.320.10">
    <property type="match status" value="1"/>
</dbReference>
<keyword evidence="8" id="KW-0547">Nucleotide-binding</keyword>
<evidence type="ECO:0000256" key="14">
    <source>
        <dbReference type="ARBA" id="ARBA00023014"/>
    </source>
</evidence>
<dbReference type="InterPro" id="IPR014808">
    <property type="entry name" value="DNA_replication_fac_Dna2_N"/>
</dbReference>
<comment type="similarity">
    <text evidence="2">Belongs to the DNA2/NAM7 helicase family.</text>
</comment>
<dbReference type="InterPro" id="IPR050534">
    <property type="entry name" value="Coronavir_polyprotein_1ab"/>
</dbReference>
<keyword evidence="7" id="KW-0479">Metal-binding</keyword>
<dbReference type="InterPro" id="IPR012340">
    <property type="entry name" value="NA-bd_OB-fold"/>
</dbReference>
<evidence type="ECO:0000256" key="17">
    <source>
        <dbReference type="ARBA" id="ARBA00023268"/>
    </source>
</evidence>
<dbReference type="Pfam" id="PF13087">
    <property type="entry name" value="AAA_12"/>
    <property type="match status" value="1"/>
</dbReference>
<dbReference type="SUPFAM" id="SSF52540">
    <property type="entry name" value="P-loop containing nucleoside triphosphate hydrolases"/>
    <property type="match status" value="1"/>
</dbReference>
<keyword evidence="11" id="KW-0347">Helicase</keyword>
<evidence type="ECO:0000313" key="20">
    <source>
        <dbReference type="EMBL" id="GGN15800.1"/>
    </source>
</evidence>
<dbReference type="GO" id="GO:0046872">
    <property type="term" value="F:metal ion binding"/>
    <property type="evidence" value="ECO:0007669"/>
    <property type="project" value="UniProtKB-KW"/>
</dbReference>
<keyword evidence="5" id="KW-0235">DNA replication</keyword>
<evidence type="ECO:0000256" key="16">
    <source>
        <dbReference type="ARBA" id="ARBA00023204"/>
    </source>
</evidence>
<accession>A0A830GB49</accession>
<evidence type="ECO:0000256" key="15">
    <source>
        <dbReference type="ARBA" id="ARBA00023125"/>
    </source>
</evidence>
<dbReference type="Pfam" id="PF08696">
    <property type="entry name" value="Dna2"/>
    <property type="match status" value="1"/>
</dbReference>
<dbReference type="EC" id="3.6.4.12" evidence="3"/>
<proteinExistence type="inferred from homology"/>
<comment type="caution">
    <text evidence="20">The sequence shown here is derived from an EMBL/GenBank/DDBJ whole genome shotgun (WGS) entry which is preliminary data.</text>
</comment>
<dbReference type="InterPro" id="IPR047187">
    <property type="entry name" value="SF1_C_Upf1"/>
</dbReference>
<dbReference type="InterPro" id="IPR041677">
    <property type="entry name" value="DNA2/NAM7_AAA_11"/>
</dbReference>
<evidence type="ECO:0000256" key="7">
    <source>
        <dbReference type="ARBA" id="ARBA00022723"/>
    </source>
</evidence>
<evidence type="ECO:0000259" key="19">
    <source>
        <dbReference type="SMART" id="SM00382"/>
    </source>
</evidence>
<gene>
    <name evidence="20" type="ORF">GCM10009021_15300</name>
</gene>
<evidence type="ECO:0000256" key="3">
    <source>
        <dbReference type="ARBA" id="ARBA00012551"/>
    </source>
</evidence>
<dbReference type="AlphaFoldDB" id="A0A830GB49"/>
<evidence type="ECO:0000256" key="10">
    <source>
        <dbReference type="ARBA" id="ARBA00022801"/>
    </source>
</evidence>
<keyword evidence="17" id="KW-0511">Multifunctional enzyme</keyword>
<keyword evidence="4" id="KW-0004">4Fe-4S</keyword>
<evidence type="ECO:0000256" key="11">
    <source>
        <dbReference type="ARBA" id="ARBA00022806"/>
    </source>
</evidence>
<dbReference type="GO" id="GO:0051539">
    <property type="term" value="F:4 iron, 4 sulfur cluster binding"/>
    <property type="evidence" value="ECO:0007669"/>
    <property type="project" value="UniProtKB-KW"/>
</dbReference>
<evidence type="ECO:0000256" key="2">
    <source>
        <dbReference type="ARBA" id="ARBA00007913"/>
    </source>
</evidence>
<keyword evidence="15" id="KW-0238">DNA-binding</keyword>
<dbReference type="GO" id="GO:0004518">
    <property type="term" value="F:nuclease activity"/>
    <property type="evidence" value="ECO:0007669"/>
    <property type="project" value="UniProtKB-KW"/>
</dbReference>